<dbReference type="RefSeq" id="WP_011324049.1">
    <property type="nucleotide sequence ID" value="NC_007426.1"/>
</dbReference>
<dbReference type="InterPro" id="IPR036388">
    <property type="entry name" value="WH-like_DNA-bd_sf"/>
</dbReference>
<dbReference type="SUPFAM" id="SSF46785">
    <property type="entry name" value="Winged helix' DNA-binding domain"/>
    <property type="match status" value="1"/>
</dbReference>
<dbReference type="EnsemblBacteria" id="CAI50435">
    <property type="protein sequence ID" value="CAI50435"/>
    <property type="gene ID" value="NP_4688A"/>
</dbReference>
<dbReference type="InterPro" id="IPR055860">
    <property type="entry name" value="DUF7437"/>
</dbReference>
<name>A0A1U7EYV6_NATPD</name>
<dbReference type="AlphaFoldDB" id="A0A1U7EYV6"/>
<dbReference type="Proteomes" id="UP000002698">
    <property type="component" value="Chromosome"/>
</dbReference>
<accession>A0A1U7EYV6</accession>
<dbReference type="InterPro" id="IPR036390">
    <property type="entry name" value="WH_DNA-bd_sf"/>
</dbReference>
<dbReference type="KEGG" id="nph:NP_4688A"/>
<gene>
    <name evidence="3" type="ordered locus">NP_4688A</name>
</gene>
<dbReference type="EMBL" id="CR936257">
    <property type="protein sequence ID" value="CAI50435.1"/>
    <property type="molecule type" value="Genomic_DNA"/>
</dbReference>
<protein>
    <submittedName>
        <fullName evidence="3">TrmB family transcription regulator</fullName>
    </submittedName>
</protein>
<dbReference type="Gene3D" id="1.10.10.10">
    <property type="entry name" value="Winged helix-like DNA-binding domain superfamily/Winged helix DNA-binding domain"/>
    <property type="match status" value="1"/>
</dbReference>
<dbReference type="InterPro" id="IPR002831">
    <property type="entry name" value="Tscrpt_reg_TrmB_N"/>
</dbReference>
<dbReference type="OrthoDB" id="350231at2157"/>
<dbReference type="eggNOG" id="arCOG04498">
    <property type="taxonomic scope" value="Archaea"/>
</dbReference>
<proteinExistence type="predicted"/>
<feature type="domain" description="DUF7437" evidence="2">
    <location>
        <begin position="110"/>
        <end position="171"/>
    </location>
</feature>
<reference evidence="3 4" key="1">
    <citation type="journal article" date="2005" name="Genome Res.">
        <title>Living with two extremes: conclusions from the genome sequence of Natronomonas pharaonis.</title>
        <authorList>
            <person name="Falb M."/>
            <person name="Pfeiffer F."/>
            <person name="Palm P."/>
            <person name="Rodewald K."/>
            <person name="Hickmann V."/>
            <person name="Tittor J."/>
            <person name="Oesterhelt D."/>
        </authorList>
    </citation>
    <scope>NUCLEOTIDE SEQUENCE [LARGE SCALE GENOMIC DNA]</scope>
    <source>
        <strain evidence="4">ATCC 35678 / DSM 2160 / CIP 103997 / JCM 8858 / NBRC 14720 / NCIMB 2260 / Gabara</strain>
    </source>
</reference>
<dbReference type="GeneID" id="3702143"/>
<sequence>MPPRSVSKTPSQDLEAGINQLATVGRLLEHPALARVYVYACYYGPATRPQIKEALAIPKTTVYDHVETLEALGIVTLEGDRPVEVTAEPLQITTDGIVVTPTILHAVALQEVDEDVSYFVERYGVGKVAAAVRQAGLHYAGQITQRMVADPLDIPTGEAISIVLALRPALAVGQEYDPHFDVIFPDIAGDIEFETDLDVAAPLPNSES</sequence>
<dbReference type="Pfam" id="PF01978">
    <property type="entry name" value="TrmB"/>
    <property type="match status" value="1"/>
</dbReference>
<keyword evidence="4" id="KW-1185">Reference proteome</keyword>
<evidence type="ECO:0000313" key="3">
    <source>
        <dbReference type="EMBL" id="CAI50435.1"/>
    </source>
</evidence>
<feature type="domain" description="Transcription regulator TrmB N-terminal" evidence="1">
    <location>
        <begin position="34"/>
        <end position="87"/>
    </location>
</feature>
<evidence type="ECO:0000313" key="4">
    <source>
        <dbReference type="Proteomes" id="UP000002698"/>
    </source>
</evidence>
<dbReference type="HOGENOM" id="CLU_1067961_0_0_2"/>
<dbReference type="Pfam" id="PF24218">
    <property type="entry name" value="DUF7437"/>
    <property type="match status" value="1"/>
</dbReference>
<organism evidence="3 4">
    <name type="scientific">Natronomonas pharaonis (strain ATCC 35678 / DSM 2160 / CIP 103997 / JCM 8858 / NBRC 14720 / NCIMB 2260 / Gabara)</name>
    <name type="common">Halobacterium pharaonis</name>
    <dbReference type="NCBI Taxonomy" id="348780"/>
    <lineage>
        <taxon>Archaea</taxon>
        <taxon>Methanobacteriati</taxon>
        <taxon>Methanobacteriota</taxon>
        <taxon>Stenosarchaea group</taxon>
        <taxon>Halobacteria</taxon>
        <taxon>Halobacteriales</taxon>
        <taxon>Natronomonadaceae</taxon>
        <taxon>Natronomonas</taxon>
    </lineage>
</organism>
<evidence type="ECO:0000259" key="2">
    <source>
        <dbReference type="Pfam" id="PF24218"/>
    </source>
</evidence>
<evidence type="ECO:0000259" key="1">
    <source>
        <dbReference type="Pfam" id="PF01978"/>
    </source>
</evidence>